<keyword evidence="1" id="KW-0175">Coiled coil</keyword>
<evidence type="ECO:0000256" key="1">
    <source>
        <dbReference type="SAM" id="Coils"/>
    </source>
</evidence>
<protein>
    <recommendedName>
        <fullName evidence="5">Helix-hairpin-helix DNA-binding motif class 1 domain-containing protein</fullName>
    </recommendedName>
</protein>
<keyword evidence="4" id="KW-1185">Reference proteome</keyword>
<feature type="transmembrane region" description="Helical" evidence="2">
    <location>
        <begin position="34"/>
        <end position="53"/>
    </location>
</feature>
<dbReference type="RefSeq" id="WP_061949637.1">
    <property type="nucleotide sequence ID" value="NZ_LTAO01000034.1"/>
</dbReference>
<dbReference type="Gene3D" id="1.10.150.310">
    <property type="entry name" value="Tex RuvX-like domain-like"/>
    <property type="match status" value="1"/>
</dbReference>
<dbReference type="InterPro" id="IPR010994">
    <property type="entry name" value="RuvA_2-like"/>
</dbReference>
<evidence type="ECO:0008006" key="5">
    <source>
        <dbReference type="Google" id="ProtNLM"/>
    </source>
</evidence>
<accession>A0A161P9I6</accession>
<sequence length="245" mass="27583">MEKVLFLLVVFALFVMLGYWFLTKQYKGLHNKRLLFLPLILCIGFIAGCGSGQESVSIEEMQAENKDLQLSVAEIEEEVEELLSKIEEYEELLDERKELIATQEKEIESLSNEASLEKLEEKDEEIAQLKKEINSNEADLENNNVTIQSLEKQVKKLTEAESTAQVTETSSELETESSCPAGTISINTASFHELQGIHQIGPDRAQQIIDMRSSPFSSYSSLTRISGIGDKRVVEIEQQGIICFD</sequence>
<dbReference type="SUPFAM" id="SSF47781">
    <property type="entry name" value="RuvA domain 2-like"/>
    <property type="match status" value="1"/>
</dbReference>
<gene>
    <name evidence="3" type="ORF">AZF04_09955</name>
</gene>
<keyword evidence="2" id="KW-1133">Transmembrane helix</keyword>
<evidence type="ECO:0000256" key="2">
    <source>
        <dbReference type="SAM" id="Phobius"/>
    </source>
</evidence>
<keyword evidence="2" id="KW-0812">Transmembrane</keyword>
<comment type="caution">
    <text evidence="3">The sequence shown here is derived from an EMBL/GenBank/DDBJ whole genome shotgun (WGS) entry which is preliminary data.</text>
</comment>
<dbReference type="STRING" id="519424.AZF04_09955"/>
<dbReference type="Pfam" id="PF12836">
    <property type="entry name" value="HHH_3"/>
    <property type="match status" value="1"/>
</dbReference>
<reference evidence="3" key="1">
    <citation type="submission" date="2016-02" db="EMBL/GenBank/DDBJ databases">
        <title>Genome sequence of Bacillus trypoxylicola KCTC 13244(T).</title>
        <authorList>
            <person name="Jeong H."/>
            <person name="Park S.-H."/>
            <person name="Choi S.-K."/>
        </authorList>
    </citation>
    <scope>NUCLEOTIDE SEQUENCE [LARGE SCALE GENOMIC DNA]</scope>
    <source>
        <strain evidence="3">KCTC 13244</strain>
    </source>
</reference>
<proteinExistence type="predicted"/>
<feature type="transmembrane region" description="Helical" evidence="2">
    <location>
        <begin position="6"/>
        <end position="22"/>
    </location>
</feature>
<feature type="coiled-coil region" evidence="1">
    <location>
        <begin position="58"/>
        <end position="167"/>
    </location>
</feature>
<dbReference type="Proteomes" id="UP000075806">
    <property type="component" value="Unassembled WGS sequence"/>
</dbReference>
<evidence type="ECO:0000313" key="3">
    <source>
        <dbReference type="EMBL" id="KYG28214.1"/>
    </source>
</evidence>
<dbReference type="Gene3D" id="1.20.5.340">
    <property type="match status" value="1"/>
</dbReference>
<dbReference type="EMBL" id="LTAO01000034">
    <property type="protein sequence ID" value="KYG28214.1"/>
    <property type="molecule type" value="Genomic_DNA"/>
</dbReference>
<organism evidence="3 4">
    <name type="scientific">Alkalihalobacillus trypoxylicola</name>
    <dbReference type="NCBI Taxonomy" id="519424"/>
    <lineage>
        <taxon>Bacteria</taxon>
        <taxon>Bacillati</taxon>
        <taxon>Bacillota</taxon>
        <taxon>Bacilli</taxon>
        <taxon>Bacillales</taxon>
        <taxon>Bacillaceae</taxon>
        <taxon>Alkalihalobacillus</taxon>
    </lineage>
</organism>
<name>A0A161P9I6_9BACI</name>
<evidence type="ECO:0000313" key="4">
    <source>
        <dbReference type="Proteomes" id="UP000075806"/>
    </source>
</evidence>
<dbReference type="OrthoDB" id="2944005at2"/>
<dbReference type="AlphaFoldDB" id="A0A161P9I6"/>
<keyword evidence="2" id="KW-0472">Membrane</keyword>